<reference evidence="2" key="2">
    <citation type="submission" date="2021-09" db="EMBL/GenBank/DDBJ databases">
        <authorList>
            <person name="Gilroy R."/>
        </authorList>
    </citation>
    <scope>NUCLEOTIDE SEQUENCE</scope>
    <source>
        <strain evidence="2">ChiBcec21-2208</strain>
    </source>
</reference>
<gene>
    <name evidence="2" type="ORF">K8V20_03825</name>
</gene>
<organism evidence="2 3">
    <name type="scientific">Subdoligranulum variabile</name>
    <dbReference type="NCBI Taxonomy" id="214851"/>
    <lineage>
        <taxon>Bacteria</taxon>
        <taxon>Bacillati</taxon>
        <taxon>Bacillota</taxon>
        <taxon>Clostridia</taxon>
        <taxon>Eubacteriales</taxon>
        <taxon>Oscillospiraceae</taxon>
        <taxon>Subdoligranulum</taxon>
    </lineage>
</organism>
<dbReference type="EMBL" id="DYVE01000096">
    <property type="protein sequence ID" value="HJG27759.1"/>
    <property type="molecule type" value="Genomic_DNA"/>
</dbReference>
<dbReference type="AlphaFoldDB" id="A0A921LN80"/>
<proteinExistence type="predicted"/>
<evidence type="ECO:0008006" key="4">
    <source>
        <dbReference type="Google" id="ProtNLM"/>
    </source>
</evidence>
<feature type="signal peptide" evidence="1">
    <location>
        <begin position="1"/>
        <end position="25"/>
    </location>
</feature>
<name>A0A921LN80_9FIRM</name>
<comment type="caution">
    <text evidence="2">The sequence shown here is derived from an EMBL/GenBank/DDBJ whole genome shotgun (WGS) entry which is preliminary data.</text>
</comment>
<sequence>MKLKKIASVIAAVAMAATLCMPAFADATPGEIANNAAEQAAASQDIAEIASYVAQATESLKLSSEPVTVSVPVTSQAIRYFDMAEEKGWVNPVASGDIIYRCDNGATVNASCNVADDYTITIDATASGDSAHGYALSVKLPLDCNVQTYTLSETSGQVSFTATADVINVGGEFKMVTFWVPHFTTYVLTPASVS</sequence>
<accession>A0A921LN80</accession>
<feature type="chain" id="PRO_5037298065" description="NEAT domain-containing protein" evidence="1">
    <location>
        <begin position="26"/>
        <end position="194"/>
    </location>
</feature>
<dbReference type="Proteomes" id="UP000782880">
    <property type="component" value="Unassembled WGS sequence"/>
</dbReference>
<feature type="non-terminal residue" evidence="2">
    <location>
        <position position="194"/>
    </location>
</feature>
<evidence type="ECO:0000313" key="3">
    <source>
        <dbReference type="Proteomes" id="UP000782880"/>
    </source>
</evidence>
<evidence type="ECO:0000313" key="2">
    <source>
        <dbReference type="EMBL" id="HJG27759.1"/>
    </source>
</evidence>
<protein>
    <recommendedName>
        <fullName evidence="4">NEAT domain-containing protein</fullName>
    </recommendedName>
</protein>
<reference evidence="2" key="1">
    <citation type="journal article" date="2021" name="PeerJ">
        <title>Extensive microbial diversity within the chicken gut microbiome revealed by metagenomics and culture.</title>
        <authorList>
            <person name="Gilroy R."/>
            <person name="Ravi A."/>
            <person name="Getino M."/>
            <person name="Pursley I."/>
            <person name="Horton D.L."/>
            <person name="Alikhan N.F."/>
            <person name="Baker D."/>
            <person name="Gharbi K."/>
            <person name="Hall N."/>
            <person name="Watson M."/>
            <person name="Adriaenssens E.M."/>
            <person name="Foster-Nyarko E."/>
            <person name="Jarju S."/>
            <person name="Secka A."/>
            <person name="Antonio M."/>
            <person name="Oren A."/>
            <person name="Chaudhuri R.R."/>
            <person name="La Ragione R."/>
            <person name="Hildebrand F."/>
            <person name="Pallen M.J."/>
        </authorList>
    </citation>
    <scope>NUCLEOTIDE SEQUENCE</scope>
    <source>
        <strain evidence="2">ChiBcec21-2208</strain>
    </source>
</reference>
<keyword evidence="1" id="KW-0732">Signal</keyword>
<evidence type="ECO:0000256" key="1">
    <source>
        <dbReference type="SAM" id="SignalP"/>
    </source>
</evidence>